<evidence type="ECO:0000313" key="2">
    <source>
        <dbReference type="Proteomes" id="UP000292373"/>
    </source>
</evidence>
<gene>
    <name evidence="1" type="ORF">ET989_12615</name>
</gene>
<dbReference type="RefSeq" id="WP_131169522.1">
    <property type="nucleotide sequence ID" value="NZ_SDMQ01000014.1"/>
</dbReference>
<keyword evidence="2" id="KW-1185">Reference proteome</keyword>
<name>A0A4Q9KD11_9ACTN</name>
<comment type="caution">
    <text evidence="1">The sequence shown here is derived from an EMBL/GenBank/DDBJ whole genome shotgun (WGS) entry which is preliminary data.</text>
</comment>
<organism evidence="1 2">
    <name type="scientific">Propioniciclava sinopodophylli</name>
    <dbReference type="NCBI Taxonomy" id="1837344"/>
    <lineage>
        <taxon>Bacteria</taxon>
        <taxon>Bacillati</taxon>
        <taxon>Actinomycetota</taxon>
        <taxon>Actinomycetes</taxon>
        <taxon>Propionibacteriales</taxon>
        <taxon>Propionibacteriaceae</taxon>
        <taxon>Propioniciclava</taxon>
    </lineage>
</organism>
<dbReference type="InterPro" id="IPR029044">
    <property type="entry name" value="Nucleotide-diphossugar_trans"/>
</dbReference>
<dbReference type="OrthoDB" id="8050875at2"/>
<dbReference type="EMBL" id="SDMQ01000014">
    <property type="protein sequence ID" value="TBT83132.1"/>
    <property type="molecule type" value="Genomic_DNA"/>
</dbReference>
<evidence type="ECO:0000313" key="1">
    <source>
        <dbReference type="EMBL" id="TBT83132.1"/>
    </source>
</evidence>
<dbReference type="AlphaFoldDB" id="A0A4Q9KD11"/>
<evidence type="ECO:0008006" key="3">
    <source>
        <dbReference type="Google" id="ProtNLM"/>
    </source>
</evidence>
<dbReference type="SUPFAM" id="SSF53448">
    <property type="entry name" value="Nucleotide-diphospho-sugar transferases"/>
    <property type="match status" value="1"/>
</dbReference>
<dbReference type="Proteomes" id="UP000292373">
    <property type="component" value="Unassembled WGS sequence"/>
</dbReference>
<protein>
    <recommendedName>
        <fullName evidence="3">Glycosyltransferase family 2 protein</fullName>
    </recommendedName>
</protein>
<proteinExistence type="predicted"/>
<reference evidence="1 2" key="1">
    <citation type="submission" date="2019-01" db="EMBL/GenBank/DDBJ databases">
        <title>Lactibacter flavus gen. nov., sp. nov., a novel bacterium of the family Propionibacteriaceae isolated from raw milk and dairy products.</title>
        <authorList>
            <person name="Huptas C."/>
            <person name="Wenning M."/>
            <person name="Breitenwieser F."/>
            <person name="Doll E."/>
            <person name="Von Neubeck M."/>
            <person name="Busse H.-J."/>
            <person name="Scherer S."/>
        </authorList>
    </citation>
    <scope>NUCLEOTIDE SEQUENCE [LARGE SCALE GENOMIC DNA]</scope>
    <source>
        <strain evidence="1 2">KCTC 33808</strain>
    </source>
</reference>
<accession>A0A4Q9KD11</accession>
<sequence length="267" mass="30274">MFNRLRTTVARTAFSARLSFSRTPRLSWLLGFPRRITPLTLVTIAFENALAIQVQADSLHRNLRDDFRYIVVDNSRTWAGRRSIAEICRLNGIEYRLLRRNPYTGRDPSFSHAEALNHSIRHLPRLAQSTVVGLLDHDAFLMESFSLFASLGVAAAYGRGQKWEGGPYLWPGLAFYRTDAFDLRNLDFRPVRGRGDTGARTCKAFTNWDEEVVLTTESTEELVAGGSTYMVERHGPWIHARSASGWRNTAHDPNGALLAVRRILLEL</sequence>